<keyword evidence="12" id="KW-0812">Transmembrane</keyword>
<dbReference type="FunFam" id="2.30.180.10:FF:000008">
    <property type="entry name" value="Fasciclin-like arabinogalactan protein 10"/>
    <property type="match status" value="1"/>
</dbReference>
<keyword evidence="12" id="KW-1133">Transmembrane helix</keyword>
<dbReference type="InterPro" id="IPR000782">
    <property type="entry name" value="FAS1_domain"/>
</dbReference>
<dbReference type="PROSITE" id="PS50213">
    <property type="entry name" value="FAS1"/>
    <property type="match status" value="1"/>
</dbReference>
<dbReference type="GO" id="GO:0098552">
    <property type="term" value="C:side of membrane"/>
    <property type="evidence" value="ECO:0007669"/>
    <property type="project" value="UniProtKB-KW"/>
</dbReference>
<feature type="transmembrane region" description="Helical" evidence="12">
    <location>
        <begin position="408"/>
        <end position="427"/>
    </location>
</feature>
<organism evidence="15 16">
    <name type="scientific">Dioscorea cayennensis subsp. rotundata</name>
    <name type="common">White Guinea yam</name>
    <name type="synonym">Dioscorea rotundata</name>
    <dbReference type="NCBI Taxonomy" id="55577"/>
    <lineage>
        <taxon>Eukaryota</taxon>
        <taxon>Viridiplantae</taxon>
        <taxon>Streptophyta</taxon>
        <taxon>Embryophyta</taxon>
        <taxon>Tracheophyta</taxon>
        <taxon>Spermatophyta</taxon>
        <taxon>Magnoliopsida</taxon>
        <taxon>Liliopsida</taxon>
        <taxon>Dioscoreales</taxon>
        <taxon>Dioscoreaceae</taxon>
        <taxon>Dioscorea</taxon>
    </lineage>
</organism>
<keyword evidence="8" id="KW-0325">Glycoprotein</keyword>
<evidence type="ECO:0000256" key="5">
    <source>
        <dbReference type="ARBA" id="ARBA00022729"/>
    </source>
</evidence>
<dbReference type="PANTHER" id="PTHR32382:SF5">
    <property type="entry name" value="FASCICLIN-LIKE ARABINOGALACTAN PROTEIN 8"/>
    <property type="match status" value="1"/>
</dbReference>
<keyword evidence="3" id="KW-1003">Cell membrane</keyword>
<comment type="subcellular location">
    <subcellularLocation>
        <location evidence="1">Cell membrane</location>
        <topology evidence="1">Lipid-anchor</topology>
        <topology evidence="1">GPI-anchor</topology>
    </subcellularLocation>
</comment>
<comment type="function">
    <text evidence="10">May be a cell surface adhesion protein.</text>
</comment>
<feature type="compositionally biased region" description="Basic and acidic residues" evidence="11">
    <location>
        <begin position="395"/>
        <end position="404"/>
    </location>
</feature>
<evidence type="ECO:0000256" key="9">
    <source>
        <dbReference type="ARBA" id="ARBA00023288"/>
    </source>
</evidence>
<evidence type="ECO:0000256" key="1">
    <source>
        <dbReference type="ARBA" id="ARBA00004609"/>
    </source>
</evidence>
<gene>
    <name evidence="16" type="primary">LOC120250099</name>
</gene>
<protein>
    <submittedName>
        <fullName evidence="16">Fasciclin-like arabinogalactan protein 8</fullName>
    </submittedName>
</protein>
<sequence>MAEGKHTFFSILLVSLMVVVWSPAGDAHNITAILDGFPDYSLYNSYLTQTKVADEINSRDTVTCLVLPNAAMAALAAKRPLAAIKNALQLLTLLDYFDPAKLHNLQGGAVLSTTLLQTTGNEPGNLGFVNITNQRGGKVAFASAAPGSKPDATYTKAIKEEPYNLSVVEISAPITFPGLLDAPTASGSNLTGLLEKAGCKTFASLLSSSGVLKIFESAMTKGLTLFAPNDEAFKAPGIPDLASLSSAELVTVLQYHALASYTPKASLKTATGRLATMASSGAGKYDLGVVTRGDDVSLSTGVDSSRVASTILDDTPVCVLTVDSILLPVELFGKAPSPAPAPGPAATPPSPTPSPVEAPAPSPKKAKAHPKKHHSPPAPPASSPATESPSDAPAADEKAADDKSAAPAMLAGTLISLISIIVALVSVF</sequence>
<dbReference type="PANTHER" id="PTHR32382">
    <property type="entry name" value="FASCICLIN-LIKE ARABINOGALACTAN PROTEIN"/>
    <property type="match status" value="1"/>
</dbReference>
<keyword evidence="6" id="KW-0654">Proteoglycan</keyword>
<keyword evidence="4" id="KW-0336">GPI-anchor</keyword>
<evidence type="ECO:0000259" key="14">
    <source>
        <dbReference type="PROSITE" id="PS50213"/>
    </source>
</evidence>
<dbReference type="Gene3D" id="2.30.180.10">
    <property type="entry name" value="FAS1 domain"/>
    <property type="match status" value="2"/>
</dbReference>
<keyword evidence="5 13" id="KW-0732">Signal</keyword>
<accession>A0AB40AJ53</accession>
<dbReference type="SMART" id="SM00554">
    <property type="entry name" value="FAS1"/>
    <property type="match status" value="1"/>
</dbReference>
<feature type="signal peptide" evidence="13">
    <location>
        <begin position="1"/>
        <end position="27"/>
    </location>
</feature>
<keyword evidence="9" id="KW-0449">Lipoprotein</keyword>
<proteinExistence type="inferred from homology"/>
<dbReference type="SUPFAM" id="SSF82153">
    <property type="entry name" value="FAS1 domain"/>
    <property type="match status" value="2"/>
</dbReference>
<feature type="region of interest" description="Disordered" evidence="11">
    <location>
        <begin position="337"/>
        <end position="404"/>
    </location>
</feature>
<evidence type="ECO:0000256" key="2">
    <source>
        <dbReference type="ARBA" id="ARBA00007843"/>
    </source>
</evidence>
<dbReference type="GeneID" id="120250099"/>
<reference evidence="16" key="1">
    <citation type="submission" date="2025-08" db="UniProtKB">
        <authorList>
            <consortium name="RefSeq"/>
        </authorList>
    </citation>
    <scope>IDENTIFICATION</scope>
</reference>
<comment type="similarity">
    <text evidence="2">Belongs to the fasciclin-like AGP family.</text>
</comment>
<evidence type="ECO:0000256" key="8">
    <source>
        <dbReference type="ARBA" id="ARBA00023180"/>
    </source>
</evidence>
<feature type="chain" id="PRO_5044221373" evidence="13">
    <location>
        <begin position="28"/>
        <end position="428"/>
    </location>
</feature>
<dbReference type="Proteomes" id="UP001515500">
    <property type="component" value="Chromosome 19"/>
</dbReference>
<dbReference type="InterPro" id="IPR033254">
    <property type="entry name" value="Plant_FLA"/>
</dbReference>
<name>A0AB40AJ53_DIOCR</name>
<keyword evidence="7 12" id="KW-0472">Membrane</keyword>
<dbReference type="InterPro" id="IPR036378">
    <property type="entry name" value="FAS1_dom_sf"/>
</dbReference>
<dbReference type="GO" id="GO:0005886">
    <property type="term" value="C:plasma membrane"/>
    <property type="evidence" value="ECO:0007669"/>
    <property type="project" value="UniProtKB-SubCell"/>
</dbReference>
<evidence type="ECO:0000256" key="3">
    <source>
        <dbReference type="ARBA" id="ARBA00022475"/>
    </source>
</evidence>
<feature type="compositionally biased region" description="Pro residues" evidence="11">
    <location>
        <begin position="337"/>
        <end position="362"/>
    </location>
</feature>
<evidence type="ECO:0000256" key="11">
    <source>
        <dbReference type="SAM" id="MobiDB-lite"/>
    </source>
</evidence>
<dbReference type="AlphaFoldDB" id="A0AB40AJ53"/>
<evidence type="ECO:0000313" key="15">
    <source>
        <dbReference type="Proteomes" id="UP001515500"/>
    </source>
</evidence>
<evidence type="ECO:0000256" key="12">
    <source>
        <dbReference type="SAM" id="Phobius"/>
    </source>
</evidence>
<feature type="compositionally biased region" description="Basic residues" evidence="11">
    <location>
        <begin position="364"/>
        <end position="375"/>
    </location>
</feature>
<dbReference type="Pfam" id="PF02469">
    <property type="entry name" value="Fasciclin"/>
    <property type="match status" value="1"/>
</dbReference>
<evidence type="ECO:0000256" key="13">
    <source>
        <dbReference type="SAM" id="SignalP"/>
    </source>
</evidence>
<keyword evidence="15" id="KW-1185">Reference proteome</keyword>
<evidence type="ECO:0000256" key="6">
    <source>
        <dbReference type="ARBA" id="ARBA00022974"/>
    </source>
</evidence>
<dbReference type="RefSeq" id="XP_039114809.1">
    <property type="nucleotide sequence ID" value="XM_039258875.1"/>
</dbReference>
<evidence type="ECO:0000313" key="16">
    <source>
        <dbReference type="RefSeq" id="XP_039114809.1"/>
    </source>
</evidence>
<dbReference type="FunFam" id="2.30.180.10:FF:000015">
    <property type="entry name" value="Fasciclin-like arabinogalactan protein 3"/>
    <property type="match status" value="1"/>
</dbReference>
<evidence type="ECO:0000256" key="7">
    <source>
        <dbReference type="ARBA" id="ARBA00023136"/>
    </source>
</evidence>
<feature type="domain" description="FAS1" evidence="14">
    <location>
        <begin position="186"/>
        <end position="326"/>
    </location>
</feature>
<feature type="compositionally biased region" description="Low complexity" evidence="11">
    <location>
        <begin position="383"/>
        <end position="393"/>
    </location>
</feature>
<evidence type="ECO:0000256" key="10">
    <source>
        <dbReference type="ARBA" id="ARBA00024686"/>
    </source>
</evidence>
<evidence type="ECO:0000256" key="4">
    <source>
        <dbReference type="ARBA" id="ARBA00022622"/>
    </source>
</evidence>